<dbReference type="InterPro" id="IPR011330">
    <property type="entry name" value="Glyco_hydro/deAcase_b/a-brl"/>
</dbReference>
<protein>
    <submittedName>
        <fullName evidence="2">Polysaccharide deacetylase family protein</fullName>
    </submittedName>
</protein>
<dbReference type="PANTHER" id="PTHR10587:SF128">
    <property type="entry name" value="POLYSACCHARIDE DEACETYLASE PDAB-RELATED"/>
    <property type="match status" value="1"/>
</dbReference>
<dbReference type="CDD" id="cd10917">
    <property type="entry name" value="CE4_NodB_like_6s_7s"/>
    <property type="match status" value="1"/>
</dbReference>
<gene>
    <name evidence="2" type="ORF">LKE05_09580</name>
</gene>
<evidence type="ECO:0000313" key="2">
    <source>
        <dbReference type="EMBL" id="MCC2211037.1"/>
    </source>
</evidence>
<dbReference type="EMBL" id="JAJEQM010000013">
    <property type="protein sequence ID" value="MCC2211037.1"/>
    <property type="molecule type" value="Genomic_DNA"/>
</dbReference>
<reference evidence="2 3" key="1">
    <citation type="submission" date="2021-10" db="EMBL/GenBank/DDBJ databases">
        <title>Anaerobic single-cell dispensing facilitates the cultivation of human gut bacteria.</title>
        <authorList>
            <person name="Afrizal A."/>
        </authorList>
    </citation>
    <scope>NUCLEOTIDE SEQUENCE [LARGE SCALE GENOMIC DNA]</scope>
    <source>
        <strain evidence="2 3">CLA-AA-H232</strain>
    </source>
</reference>
<organism evidence="2 3">
    <name type="scientific">Hominilimicola fabiformis</name>
    <dbReference type="NCBI Taxonomy" id="2885356"/>
    <lineage>
        <taxon>Bacteria</taxon>
        <taxon>Bacillati</taxon>
        <taxon>Bacillota</taxon>
        <taxon>Clostridia</taxon>
        <taxon>Eubacteriales</taxon>
        <taxon>Oscillospiraceae</taxon>
        <taxon>Hominilimicola</taxon>
    </lineage>
</organism>
<sequence length="250" mass="28445">MNFYVIKLKHIIIALLIFAVIPIIWFTTSRAVSVFNVNGREIPIYSVERCDNKIALTFDCAWNDDDIDSILDTLDKYNCKATFFVVGDWAEKYSESLKKIYDRGHEIGNHSYNHADYTKMSAEAITADLDKCDGIVESITGERPYLMRAPSGGYNNTVVKAAEDSGRMYIQWSVDGIDYGDAEAQDIYERSVRRTQNGDIILLHNGTNNTAAILPKILEALECKYEFVTVSELIYKDNYVIDNTGRQFQK</sequence>
<dbReference type="Pfam" id="PF01522">
    <property type="entry name" value="Polysacc_deac_1"/>
    <property type="match status" value="1"/>
</dbReference>
<accession>A0AAE3E012</accession>
<dbReference type="Proteomes" id="UP001198242">
    <property type="component" value="Unassembled WGS sequence"/>
</dbReference>
<keyword evidence="3" id="KW-1185">Reference proteome</keyword>
<dbReference type="InterPro" id="IPR002509">
    <property type="entry name" value="NODB_dom"/>
</dbReference>
<feature type="domain" description="NodB homology" evidence="1">
    <location>
        <begin position="52"/>
        <end position="230"/>
    </location>
</feature>
<dbReference type="RefSeq" id="WP_308456673.1">
    <property type="nucleotide sequence ID" value="NZ_JAJEQM010000013.1"/>
</dbReference>
<dbReference type="AlphaFoldDB" id="A0AAE3E012"/>
<evidence type="ECO:0000259" key="1">
    <source>
        <dbReference type="PROSITE" id="PS51677"/>
    </source>
</evidence>
<dbReference type="GO" id="GO:0005975">
    <property type="term" value="P:carbohydrate metabolic process"/>
    <property type="evidence" value="ECO:0007669"/>
    <property type="project" value="InterPro"/>
</dbReference>
<dbReference type="GO" id="GO:0016810">
    <property type="term" value="F:hydrolase activity, acting on carbon-nitrogen (but not peptide) bonds"/>
    <property type="evidence" value="ECO:0007669"/>
    <property type="project" value="InterPro"/>
</dbReference>
<dbReference type="GO" id="GO:0016020">
    <property type="term" value="C:membrane"/>
    <property type="evidence" value="ECO:0007669"/>
    <property type="project" value="TreeGrafter"/>
</dbReference>
<proteinExistence type="predicted"/>
<dbReference type="Gene3D" id="3.20.20.370">
    <property type="entry name" value="Glycoside hydrolase/deacetylase"/>
    <property type="match status" value="1"/>
</dbReference>
<dbReference type="InterPro" id="IPR050248">
    <property type="entry name" value="Polysacc_deacetylase_ArnD"/>
</dbReference>
<name>A0AAE3E012_9FIRM</name>
<dbReference type="SUPFAM" id="SSF88713">
    <property type="entry name" value="Glycoside hydrolase/deacetylase"/>
    <property type="match status" value="1"/>
</dbReference>
<comment type="caution">
    <text evidence="2">The sequence shown here is derived from an EMBL/GenBank/DDBJ whole genome shotgun (WGS) entry which is preliminary data.</text>
</comment>
<evidence type="ECO:0000313" key="3">
    <source>
        <dbReference type="Proteomes" id="UP001198242"/>
    </source>
</evidence>
<dbReference type="PROSITE" id="PS51677">
    <property type="entry name" value="NODB"/>
    <property type="match status" value="1"/>
</dbReference>
<dbReference type="PANTHER" id="PTHR10587">
    <property type="entry name" value="GLYCOSYL TRANSFERASE-RELATED"/>
    <property type="match status" value="1"/>
</dbReference>